<keyword evidence="6" id="KW-1185">Reference proteome</keyword>
<sequence>MAAEEAIIAKNLVKRYGDFEAVKGISFTVKRGEAFALLGPNGAGKTTTVRMLTTLTKITSGEAYVNGYDVKREGLMVRRSIGLVPDISNLYEELTVEENLKFTADLYDAPKENVARLIREFNLPAKKKFGKLSSGFRRRVTIAAALVHEPEILFLDEPTNGLDVHSAKALRALIRELNKRGMTIFLTTHNMIEAETIPQRVAIMKEGRIIAEGKRTELPKLIGKGTRVRLQVEPLSNKLLDALSDYGPTFDEGDLILTVQDVDGFIGELCRLKNQLGFRILKVSTEAPSVEDVFIELTVEGFEGKACGCGGCPL</sequence>
<dbReference type="InterPro" id="IPR003593">
    <property type="entry name" value="AAA+_ATPase"/>
</dbReference>
<dbReference type="Gene3D" id="3.40.50.300">
    <property type="entry name" value="P-loop containing nucleotide triphosphate hydrolases"/>
    <property type="match status" value="1"/>
</dbReference>
<evidence type="ECO:0000256" key="2">
    <source>
        <dbReference type="ARBA" id="ARBA00022741"/>
    </source>
</evidence>
<dbReference type="PROSITE" id="PS50893">
    <property type="entry name" value="ABC_TRANSPORTER_2"/>
    <property type="match status" value="1"/>
</dbReference>
<protein>
    <submittedName>
        <fullName evidence="5">Multidrug ABC transporter ATP-binding protein</fullName>
    </submittedName>
</protein>
<evidence type="ECO:0000256" key="1">
    <source>
        <dbReference type="ARBA" id="ARBA00022448"/>
    </source>
</evidence>
<keyword evidence="2" id="KW-0547">Nucleotide-binding</keyword>
<dbReference type="OrthoDB" id="31298at2157"/>
<keyword evidence="1" id="KW-0813">Transport</keyword>
<proteinExistence type="predicted"/>
<gene>
    <name evidence="5" type="ORF">A0127_01415</name>
</gene>
<evidence type="ECO:0000259" key="4">
    <source>
        <dbReference type="PROSITE" id="PS50893"/>
    </source>
</evidence>
<dbReference type="SUPFAM" id="SSF52540">
    <property type="entry name" value="P-loop containing nucleoside triphosphate hydrolases"/>
    <property type="match status" value="1"/>
</dbReference>
<dbReference type="STRING" id="53952.A0127_01415"/>
<accession>A0A142CT20</accession>
<name>A0A142CT20_9EURY</name>
<dbReference type="InterPro" id="IPR003439">
    <property type="entry name" value="ABC_transporter-like_ATP-bd"/>
</dbReference>
<dbReference type="EMBL" id="CP014750">
    <property type="protein sequence ID" value="AMQ17922.1"/>
    <property type="molecule type" value="Genomic_DNA"/>
</dbReference>
<dbReference type="RefSeq" id="WP_062387003.1">
    <property type="nucleotide sequence ID" value="NZ_CP014750.1"/>
</dbReference>
<reference evidence="6" key="1">
    <citation type="submission" date="2016-03" db="EMBL/GenBank/DDBJ databases">
        <authorList>
            <person name="Oger P.M."/>
        </authorList>
    </citation>
    <scope>NUCLEOTIDE SEQUENCE [LARGE SCALE GENOMIC DNA]</scope>
    <source>
        <strain evidence="6">OG-1</strain>
    </source>
</reference>
<feature type="domain" description="ABC transporter" evidence="4">
    <location>
        <begin position="7"/>
        <end position="231"/>
    </location>
</feature>
<keyword evidence="3 5" id="KW-0067">ATP-binding</keyword>
<dbReference type="KEGG" id="tpep:A0127_01415"/>
<evidence type="ECO:0000256" key="3">
    <source>
        <dbReference type="ARBA" id="ARBA00022840"/>
    </source>
</evidence>
<dbReference type="InterPro" id="IPR050763">
    <property type="entry name" value="ABC_transporter_ATP-binding"/>
</dbReference>
<dbReference type="GO" id="GO:0005524">
    <property type="term" value="F:ATP binding"/>
    <property type="evidence" value="ECO:0007669"/>
    <property type="project" value="UniProtKB-KW"/>
</dbReference>
<dbReference type="PANTHER" id="PTHR42711:SF18">
    <property type="entry name" value="ABC TRANSPORTER, ATP-BINDING PROTEIN"/>
    <property type="match status" value="1"/>
</dbReference>
<dbReference type="SMART" id="SM00382">
    <property type="entry name" value="AAA"/>
    <property type="match status" value="1"/>
</dbReference>
<dbReference type="GeneID" id="27139163"/>
<dbReference type="PANTHER" id="PTHR42711">
    <property type="entry name" value="ABC TRANSPORTER ATP-BINDING PROTEIN"/>
    <property type="match status" value="1"/>
</dbReference>
<evidence type="ECO:0000313" key="5">
    <source>
        <dbReference type="EMBL" id="AMQ17922.1"/>
    </source>
</evidence>
<evidence type="ECO:0000313" key="6">
    <source>
        <dbReference type="Proteomes" id="UP000073604"/>
    </source>
</evidence>
<organism evidence="5 6">
    <name type="scientific">Thermococcus peptonophilus</name>
    <dbReference type="NCBI Taxonomy" id="53952"/>
    <lineage>
        <taxon>Archaea</taxon>
        <taxon>Methanobacteriati</taxon>
        <taxon>Methanobacteriota</taxon>
        <taxon>Thermococci</taxon>
        <taxon>Thermococcales</taxon>
        <taxon>Thermococcaceae</taxon>
        <taxon>Thermococcus</taxon>
    </lineage>
</organism>
<dbReference type="AlphaFoldDB" id="A0A142CT20"/>
<dbReference type="GO" id="GO:0016887">
    <property type="term" value="F:ATP hydrolysis activity"/>
    <property type="evidence" value="ECO:0007669"/>
    <property type="project" value="InterPro"/>
</dbReference>
<dbReference type="InterPro" id="IPR027417">
    <property type="entry name" value="P-loop_NTPase"/>
</dbReference>
<dbReference type="Pfam" id="PF00005">
    <property type="entry name" value="ABC_tran"/>
    <property type="match status" value="1"/>
</dbReference>
<dbReference type="Proteomes" id="UP000073604">
    <property type="component" value="Chromosome"/>
</dbReference>